<dbReference type="Pfam" id="PF01590">
    <property type="entry name" value="GAF"/>
    <property type="match status" value="1"/>
</dbReference>
<proteinExistence type="predicted"/>
<dbReference type="SUPFAM" id="SSF55781">
    <property type="entry name" value="GAF domain-like"/>
    <property type="match status" value="1"/>
</dbReference>
<protein>
    <submittedName>
        <fullName evidence="4">GAF domain-containing protein</fullName>
    </submittedName>
</protein>
<dbReference type="PANTHER" id="PTHR35526">
    <property type="entry name" value="ANTI-SIGMA-F FACTOR RSBW-RELATED"/>
    <property type="match status" value="1"/>
</dbReference>
<evidence type="ECO:0000313" key="5">
    <source>
        <dbReference type="Proteomes" id="UP001240150"/>
    </source>
</evidence>
<evidence type="ECO:0000313" key="4">
    <source>
        <dbReference type="EMBL" id="WIM99923.1"/>
    </source>
</evidence>
<keyword evidence="1" id="KW-0723">Serine/threonine-protein kinase</keyword>
<sequence>MRSEDTADSPEGGPAVGWNARLGESADWFATADALGDELVPELADWCAVHVRAGVVEALRAGAAMPLAELSQALPVPGEPLEMITLRHRDPEREPVIRHWAAEVPLHTGDAYGAGRVTATGTSRFLPQVPDGMLQSVVTDRDQQSNFQRFGVASSIVVPLCTSDGAVLGAMTLIRELESHAPFTEDDVHAAERFAQSAADALDSSRIATVTGEPALPDAGLRRMATWRPRQPRDAGVSAEGRAWARQTLPALLNREPSPELADDVDLVFTELISNAVRHGGGLREAQLADLGRHLRLVAVDNDPRRPAIRTRRADQPHGRGMHLIKAIADRWGTYRHHAEVGKRVWADLLVGDA</sequence>
<dbReference type="SUPFAM" id="SSF55874">
    <property type="entry name" value="ATPase domain of HSP90 chaperone/DNA topoisomerase II/histidine kinase"/>
    <property type="match status" value="1"/>
</dbReference>
<dbReference type="Gene3D" id="3.30.565.10">
    <property type="entry name" value="Histidine kinase-like ATPase, C-terminal domain"/>
    <property type="match status" value="1"/>
</dbReference>
<organism evidence="4 5">
    <name type="scientific">Actinoplanes oblitus</name>
    <dbReference type="NCBI Taxonomy" id="3040509"/>
    <lineage>
        <taxon>Bacteria</taxon>
        <taxon>Bacillati</taxon>
        <taxon>Actinomycetota</taxon>
        <taxon>Actinomycetes</taxon>
        <taxon>Micromonosporales</taxon>
        <taxon>Micromonosporaceae</taxon>
        <taxon>Actinoplanes</taxon>
    </lineage>
</organism>
<feature type="domain" description="Histidine kinase/HSP90-like ATPase" evidence="3">
    <location>
        <begin position="245"/>
        <end position="346"/>
    </location>
</feature>
<name>A0ABY8WQJ5_9ACTN</name>
<dbReference type="InterPro" id="IPR036890">
    <property type="entry name" value="HATPase_C_sf"/>
</dbReference>
<dbReference type="InterPro" id="IPR003594">
    <property type="entry name" value="HATPase_dom"/>
</dbReference>
<keyword evidence="1" id="KW-0808">Transferase</keyword>
<feature type="domain" description="GAF" evidence="2">
    <location>
        <begin position="69"/>
        <end position="202"/>
    </location>
</feature>
<dbReference type="RefSeq" id="WP_284921370.1">
    <property type="nucleotide sequence ID" value="NZ_CP126980.1"/>
</dbReference>
<dbReference type="CDD" id="cd16936">
    <property type="entry name" value="HATPase_RsbW-like"/>
    <property type="match status" value="1"/>
</dbReference>
<dbReference type="Pfam" id="PF13581">
    <property type="entry name" value="HATPase_c_2"/>
    <property type="match status" value="1"/>
</dbReference>
<dbReference type="Gene3D" id="3.30.450.40">
    <property type="match status" value="1"/>
</dbReference>
<gene>
    <name evidence="4" type="ORF">ACTOB_003593</name>
</gene>
<evidence type="ECO:0000259" key="3">
    <source>
        <dbReference type="Pfam" id="PF13581"/>
    </source>
</evidence>
<accession>A0ABY8WQJ5</accession>
<dbReference type="InterPro" id="IPR003018">
    <property type="entry name" value="GAF"/>
</dbReference>
<keyword evidence="1" id="KW-0418">Kinase</keyword>
<dbReference type="PANTHER" id="PTHR35526:SF3">
    <property type="entry name" value="ANTI-SIGMA-F FACTOR RSBW"/>
    <property type="match status" value="1"/>
</dbReference>
<keyword evidence="5" id="KW-1185">Reference proteome</keyword>
<evidence type="ECO:0000259" key="2">
    <source>
        <dbReference type="Pfam" id="PF01590"/>
    </source>
</evidence>
<evidence type="ECO:0000256" key="1">
    <source>
        <dbReference type="ARBA" id="ARBA00022527"/>
    </source>
</evidence>
<reference evidence="4 5" key="1">
    <citation type="submission" date="2023-06" db="EMBL/GenBank/DDBJ databases">
        <authorList>
            <person name="Yushchuk O."/>
            <person name="Binda E."/>
            <person name="Ruckert-Reed C."/>
            <person name="Fedorenko V."/>
            <person name="Kalinowski J."/>
            <person name="Marinelli F."/>
        </authorList>
    </citation>
    <scope>NUCLEOTIDE SEQUENCE [LARGE SCALE GENOMIC DNA]</scope>
    <source>
        <strain evidence="4 5">NRRL 3884</strain>
    </source>
</reference>
<dbReference type="InterPro" id="IPR029016">
    <property type="entry name" value="GAF-like_dom_sf"/>
</dbReference>
<dbReference type="EMBL" id="CP126980">
    <property type="protein sequence ID" value="WIM99923.1"/>
    <property type="molecule type" value="Genomic_DNA"/>
</dbReference>
<dbReference type="InterPro" id="IPR050267">
    <property type="entry name" value="Anti-sigma-factor_SerPK"/>
</dbReference>
<dbReference type="Proteomes" id="UP001240150">
    <property type="component" value="Chromosome"/>
</dbReference>